<dbReference type="eggNOG" id="arCOG06180">
    <property type="taxonomic scope" value="Archaea"/>
</dbReference>
<evidence type="ECO:0000313" key="6">
    <source>
        <dbReference type="EMBL" id="EMA33365.1"/>
    </source>
</evidence>
<gene>
    <name evidence="6" type="ORF">C446_14084</name>
</gene>
<evidence type="ECO:0000313" key="7">
    <source>
        <dbReference type="Proteomes" id="UP000011607"/>
    </source>
</evidence>
<dbReference type="InterPro" id="IPR002491">
    <property type="entry name" value="ABC_transptr_periplasmic_BD"/>
</dbReference>
<dbReference type="Gene3D" id="3.40.50.1980">
    <property type="entry name" value="Nitrogenase molybdenum iron protein domain"/>
    <property type="match status" value="2"/>
</dbReference>
<dbReference type="Pfam" id="PF01497">
    <property type="entry name" value="Peripla_BP_2"/>
    <property type="match status" value="1"/>
</dbReference>
<name>M0LMW2_9EURY</name>
<comment type="caution">
    <text evidence="6">The sequence shown here is derived from an EMBL/GenBank/DDBJ whole genome shotgun (WGS) entry which is preliminary data.</text>
</comment>
<dbReference type="PATRIC" id="fig|1227454.3.peg.2882"/>
<dbReference type="PROSITE" id="PS51257">
    <property type="entry name" value="PROKAR_LIPOPROTEIN"/>
    <property type="match status" value="1"/>
</dbReference>
<comment type="subcellular location">
    <subcellularLocation>
        <location evidence="1">Cell envelope</location>
    </subcellularLocation>
</comment>
<dbReference type="PANTHER" id="PTHR30532">
    <property type="entry name" value="IRON III DICITRATE-BINDING PERIPLASMIC PROTEIN"/>
    <property type="match status" value="1"/>
</dbReference>
<dbReference type="InterPro" id="IPR051313">
    <property type="entry name" value="Bact_iron-sidero_bind"/>
</dbReference>
<dbReference type="SUPFAM" id="SSF53807">
    <property type="entry name" value="Helical backbone' metal receptor"/>
    <property type="match status" value="1"/>
</dbReference>
<protein>
    <submittedName>
        <fullName evidence="6">Ferrichrome-binding protein</fullName>
    </submittedName>
</protein>
<dbReference type="PROSITE" id="PS50983">
    <property type="entry name" value="FE_B12_PBP"/>
    <property type="match status" value="1"/>
</dbReference>
<feature type="region of interest" description="Disordered" evidence="4">
    <location>
        <begin position="27"/>
        <end position="49"/>
    </location>
</feature>
<dbReference type="STRING" id="1227454.C446_14084"/>
<dbReference type="OrthoDB" id="304381at2157"/>
<sequence length="389" mass="43063">MAHRRRILASSASVLAAGVAGCLGGGDDSGADESETGSTGGTNGGSSADTPYDVCIEPAGCHTFEAVPETFFTIPGTAEDMAMSLGIQANAHAYPERKPYKFYDQLPGVEHNPDEILQYGEGESARNYDKEIFYEVDPDVILADPRMLQFYSNWTDEDMTEIEQAVAPVLGSYIRNDFEGEDPHYTLYELFERIAEVFQRQAQYEAWVDLHDAFMDEIESNLPDGEGPTVAVSWRGITPESGEFFPAPIHRKRNDARSFRDLGFRDAFAEAGLEPEGTVGYETLLEVDPDYIAAFTLSSMTGNEWQSQVVEPLEDHPSGSRLSAVQNDNVVRSAGQFMGPITHLFSTEALAKQVYPDRFGEWPGDSVDIPEDEQLFDRQRVADIVNRNP</sequence>
<evidence type="ECO:0000256" key="4">
    <source>
        <dbReference type="SAM" id="MobiDB-lite"/>
    </source>
</evidence>
<evidence type="ECO:0000259" key="5">
    <source>
        <dbReference type="PROSITE" id="PS50983"/>
    </source>
</evidence>
<keyword evidence="3" id="KW-0732">Signal</keyword>
<dbReference type="RefSeq" id="WP_006673715.1">
    <property type="nucleotide sequence ID" value="NZ_AOMA01000142.1"/>
</dbReference>
<dbReference type="AlphaFoldDB" id="M0LMW2"/>
<evidence type="ECO:0000256" key="3">
    <source>
        <dbReference type="ARBA" id="ARBA00022729"/>
    </source>
</evidence>
<accession>M0LMW2</accession>
<dbReference type="EMBL" id="AOMA01000142">
    <property type="protein sequence ID" value="EMA33365.1"/>
    <property type="molecule type" value="Genomic_DNA"/>
</dbReference>
<evidence type="ECO:0000256" key="1">
    <source>
        <dbReference type="ARBA" id="ARBA00004196"/>
    </source>
</evidence>
<keyword evidence="7" id="KW-1185">Reference proteome</keyword>
<evidence type="ECO:0000256" key="2">
    <source>
        <dbReference type="ARBA" id="ARBA00022448"/>
    </source>
</evidence>
<feature type="domain" description="Fe/B12 periplasmic-binding" evidence="5">
    <location>
        <begin position="70"/>
        <end position="362"/>
    </location>
</feature>
<reference evidence="6 7" key="1">
    <citation type="journal article" date="2014" name="PLoS Genet.">
        <title>Phylogenetically driven sequencing of extremely halophilic archaea reveals strategies for static and dynamic osmo-response.</title>
        <authorList>
            <person name="Becker E.A."/>
            <person name="Seitzer P.M."/>
            <person name="Tritt A."/>
            <person name="Larsen D."/>
            <person name="Krusor M."/>
            <person name="Yao A.I."/>
            <person name="Wu D."/>
            <person name="Madern D."/>
            <person name="Eisen J.A."/>
            <person name="Darling A.E."/>
            <person name="Facciotti M.T."/>
        </authorList>
    </citation>
    <scope>NUCLEOTIDE SEQUENCE [LARGE SCALE GENOMIC DNA]</scope>
    <source>
        <strain evidence="6 7">JCM 10879</strain>
    </source>
</reference>
<proteinExistence type="predicted"/>
<keyword evidence="2" id="KW-0813">Transport</keyword>
<dbReference type="Proteomes" id="UP000011607">
    <property type="component" value="Unassembled WGS sequence"/>
</dbReference>
<dbReference type="PANTHER" id="PTHR30532:SF1">
    <property type="entry name" value="IRON(3+)-HYDROXAMATE-BINDING PROTEIN FHUD"/>
    <property type="match status" value="1"/>
</dbReference>
<organism evidence="6 7">
    <name type="scientific">Halobiforma nitratireducens JCM 10879</name>
    <dbReference type="NCBI Taxonomy" id="1227454"/>
    <lineage>
        <taxon>Archaea</taxon>
        <taxon>Methanobacteriati</taxon>
        <taxon>Methanobacteriota</taxon>
        <taxon>Stenosarchaea group</taxon>
        <taxon>Halobacteria</taxon>
        <taxon>Halobacteriales</taxon>
        <taxon>Natrialbaceae</taxon>
        <taxon>Halobiforma</taxon>
    </lineage>
</organism>